<protein>
    <recommendedName>
        <fullName evidence="3">HMG box domain-containing protein</fullName>
    </recommendedName>
</protein>
<dbReference type="SMART" id="SM00398">
    <property type="entry name" value="HMG"/>
    <property type="match status" value="1"/>
</dbReference>
<feature type="compositionally biased region" description="Low complexity" evidence="2">
    <location>
        <begin position="8"/>
        <end position="112"/>
    </location>
</feature>
<evidence type="ECO:0000259" key="3">
    <source>
        <dbReference type="PROSITE" id="PS50118"/>
    </source>
</evidence>
<feature type="region of interest" description="Disordered" evidence="2">
    <location>
        <begin position="327"/>
        <end position="406"/>
    </location>
</feature>
<keyword evidence="1" id="KW-0238">DNA-binding</keyword>
<feature type="domain" description="HMG box" evidence="3">
    <location>
        <begin position="210"/>
        <end position="279"/>
    </location>
</feature>
<dbReference type="OrthoDB" id="5550281at2759"/>
<reference evidence="4" key="1">
    <citation type="journal article" date="2021" name="J Fungi (Basel)">
        <title>Genomic and Metabolomic Analyses of the Marine Fungus Emericellopsis cladophorae: Insights into Saltwater Adaptability Mechanisms and Its Biosynthetic Potential.</title>
        <authorList>
            <person name="Goncalves M.F.M."/>
            <person name="Hilario S."/>
            <person name="Van de Peer Y."/>
            <person name="Esteves A.C."/>
            <person name="Alves A."/>
        </authorList>
    </citation>
    <scope>NUCLEOTIDE SEQUENCE</scope>
    <source>
        <strain evidence="4">MUM 19.33</strain>
    </source>
</reference>
<dbReference type="PROSITE" id="PS50118">
    <property type="entry name" value="HMG_BOX_2"/>
    <property type="match status" value="1"/>
</dbReference>
<feature type="region of interest" description="Disordered" evidence="2">
    <location>
        <begin position="192"/>
        <end position="214"/>
    </location>
</feature>
<feature type="region of interest" description="Disordered" evidence="2">
    <location>
        <begin position="230"/>
        <end position="249"/>
    </location>
</feature>
<dbReference type="AlphaFoldDB" id="A0A9Q0BFD8"/>
<reference evidence="4" key="2">
    <citation type="submission" date="2022-07" db="EMBL/GenBank/DDBJ databases">
        <authorList>
            <person name="Goncalves M.F.M."/>
            <person name="Hilario S."/>
            <person name="Van De Peer Y."/>
            <person name="Esteves A.C."/>
            <person name="Alves A."/>
        </authorList>
    </citation>
    <scope>NUCLEOTIDE SEQUENCE</scope>
    <source>
        <strain evidence="4">MUM 19.33</strain>
    </source>
</reference>
<name>A0A9Q0BFD8_9HYPO</name>
<proteinExistence type="predicted"/>
<dbReference type="Gene3D" id="1.10.30.10">
    <property type="entry name" value="High mobility group box domain"/>
    <property type="match status" value="1"/>
</dbReference>
<organism evidence="4 5">
    <name type="scientific">Emericellopsis cladophorae</name>
    <dbReference type="NCBI Taxonomy" id="2686198"/>
    <lineage>
        <taxon>Eukaryota</taxon>
        <taxon>Fungi</taxon>
        <taxon>Dikarya</taxon>
        <taxon>Ascomycota</taxon>
        <taxon>Pezizomycotina</taxon>
        <taxon>Sordariomycetes</taxon>
        <taxon>Hypocreomycetidae</taxon>
        <taxon>Hypocreales</taxon>
        <taxon>Bionectriaceae</taxon>
        <taxon>Emericellopsis</taxon>
    </lineage>
</organism>
<keyword evidence="5" id="KW-1185">Reference proteome</keyword>
<evidence type="ECO:0000256" key="1">
    <source>
        <dbReference type="PROSITE-ProRule" id="PRU00267"/>
    </source>
</evidence>
<dbReference type="SUPFAM" id="SSF47095">
    <property type="entry name" value="HMG-box"/>
    <property type="match status" value="1"/>
</dbReference>
<evidence type="ECO:0000313" key="5">
    <source>
        <dbReference type="Proteomes" id="UP001055219"/>
    </source>
</evidence>
<dbReference type="InterPro" id="IPR009071">
    <property type="entry name" value="HMG_box_dom"/>
</dbReference>
<dbReference type="EMBL" id="JAGIXG020000008">
    <property type="protein sequence ID" value="KAI6783367.1"/>
    <property type="molecule type" value="Genomic_DNA"/>
</dbReference>
<keyword evidence="1" id="KW-0539">Nucleus</keyword>
<dbReference type="InterPro" id="IPR036910">
    <property type="entry name" value="HMG_box_dom_sf"/>
</dbReference>
<dbReference type="GO" id="GO:0005634">
    <property type="term" value="C:nucleus"/>
    <property type="evidence" value="ECO:0007669"/>
    <property type="project" value="UniProtKB-UniRule"/>
</dbReference>
<dbReference type="RefSeq" id="XP_051364223.1">
    <property type="nucleotide sequence ID" value="XM_051504307.1"/>
</dbReference>
<dbReference type="Proteomes" id="UP001055219">
    <property type="component" value="Unassembled WGS sequence"/>
</dbReference>
<dbReference type="GeneID" id="75830882"/>
<feature type="DNA-binding region" description="HMG box" evidence="1">
    <location>
        <begin position="210"/>
        <end position="279"/>
    </location>
</feature>
<sequence>MPRVSKKAQQAQAEKLQQQQQQQPMPANVAPQPVPQQMMPNPNQMAHQGNMQQQYHHPQQHQQLPQHQQFMPMQMQPQQPQQQLPPMGVPIQQQPQQHQQQFQQPPQQQPVQAGRAQVIDADNFRKVRDSAVTRMSTMIELLRKFTADYKYQTDLLLGDNPTELPHPDLFANLDSAAAQLLAGVNPVLDLGAPVEEKKERKKRSHDPNAPKRPLTPYFLYMQHARSIIANDLGPDSPKGAVQEEGQRRWASMSAQEKDGWNHAYQYNLRLYQARMASYKAGNPDAKDMSDDDAAAYAEANNIPMPTGKDAVAQDAGQNDQDAIAQQLQQQVGPATVMVPDDTKTPKKAAGGRKRKSEVGEALSNMGTPVQAGAASPDKKRRRSGKQAPAEAVEEPKKGGRKKTKSS</sequence>
<feature type="compositionally biased region" description="Basic residues" evidence="2">
    <location>
        <begin position="345"/>
        <end position="355"/>
    </location>
</feature>
<evidence type="ECO:0000256" key="2">
    <source>
        <dbReference type="SAM" id="MobiDB-lite"/>
    </source>
</evidence>
<accession>A0A9Q0BFD8</accession>
<dbReference type="GO" id="GO:0003677">
    <property type="term" value="F:DNA binding"/>
    <property type="evidence" value="ECO:0007669"/>
    <property type="project" value="UniProtKB-UniRule"/>
</dbReference>
<comment type="caution">
    <text evidence="4">The sequence shown here is derived from an EMBL/GenBank/DDBJ whole genome shotgun (WGS) entry which is preliminary data.</text>
</comment>
<dbReference type="Pfam" id="PF00505">
    <property type="entry name" value="HMG_box"/>
    <property type="match status" value="1"/>
</dbReference>
<feature type="region of interest" description="Disordered" evidence="2">
    <location>
        <begin position="1"/>
        <end position="117"/>
    </location>
</feature>
<evidence type="ECO:0000313" key="4">
    <source>
        <dbReference type="EMBL" id="KAI6783367.1"/>
    </source>
</evidence>
<feature type="region of interest" description="Disordered" evidence="2">
    <location>
        <begin position="302"/>
        <end position="321"/>
    </location>
</feature>
<gene>
    <name evidence="4" type="ORF">J7T54_004394</name>
</gene>